<dbReference type="OrthoDB" id="670926at2"/>
<keyword evidence="1" id="KW-0812">Transmembrane</keyword>
<keyword evidence="2" id="KW-0732">Signal</keyword>
<proteinExistence type="predicted"/>
<evidence type="ECO:0000313" key="3">
    <source>
        <dbReference type="EMBL" id="SHH18706.1"/>
    </source>
</evidence>
<dbReference type="STRING" id="947013.SAMN04488109_3069"/>
<reference evidence="3 4" key="1">
    <citation type="submission" date="2016-11" db="EMBL/GenBank/DDBJ databases">
        <authorList>
            <person name="Jaros S."/>
            <person name="Januszkiewicz K."/>
            <person name="Wedrychowicz H."/>
        </authorList>
    </citation>
    <scope>NUCLEOTIDE SEQUENCE [LARGE SCALE GENOMIC DNA]</scope>
    <source>
        <strain evidence="3 4">DSM 24574</strain>
    </source>
</reference>
<accession>A0A1M5QXX4</accession>
<organism evidence="3 4">
    <name type="scientific">Chryseolinea serpens</name>
    <dbReference type="NCBI Taxonomy" id="947013"/>
    <lineage>
        <taxon>Bacteria</taxon>
        <taxon>Pseudomonadati</taxon>
        <taxon>Bacteroidota</taxon>
        <taxon>Cytophagia</taxon>
        <taxon>Cytophagales</taxon>
        <taxon>Fulvivirgaceae</taxon>
        <taxon>Chryseolinea</taxon>
    </lineage>
</organism>
<dbReference type="AlphaFoldDB" id="A0A1M5QXX4"/>
<keyword evidence="4" id="KW-1185">Reference proteome</keyword>
<keyword evidence="1" id="KW-0472">Membrane</keyword>
<evidence type="ECO:0000256" key="1">
    <source>
        <dbReference type="SAM" id="Phobius"/>
    </source>
</evidence>
<feature type="transmembrane region" description="Helical" evidence="1">
    <location>
        <begin position="263"/>
        <end position="285"/>
    </location>
</feature>
<sequence length="297" mass="33075">MKTYRALRNVLLLICCPLLIAAQENTAKKEERQSLIYLRYYVINNRVPYLQVQTKNKLGRAFLPQANVSVKIYLNHDADAESLMGQVVTNEKGVATLGLPASLAGKWKEKSNPTFFAHTDSSADFNATQEELSMIKSFLEVDTANEGGARILKARLFKYENNSRVPMAEVDVRLAVKRLGGYLNIGEEESYTTDSTGSAQGEFNRTDLPGDTLGNLDVVALVDDNDEVGTLETQMKVPWGAPGKFESNFNDRSLYATGNKAPLWLMVMAYGCIAGVWSVIIYLITRIIKMKRMARSI</sequence>
<feature type="signal peptide" evidence="2">
    <location>
        <begin position="1"/>
        <end position="21"/>
    </location>
</feature>
<dbReference type="Proteomes" id="UP000184212">
    <property type="component" value="Unassembled WGS sequence"/>
</dbReference>
<name>A0A1M5QXX4_9BACT</name>
<dbReference type="RefSeq" id="WP_073135657.1">
    <property type="nucleotide sequence ID" value="NZ_FQWQ01000002.1"/>
</dbReference>
<keyword evidence="1" id="KW-1133">Transmembrane helix</keyword>
<dbReference type="EMBL" id="FQWQ01000002">
    <property type="protein sequence ID" value="SHH18706.1"/>
    <property type="molecule type" value="Genomic_DNA"/>
</dbReference>
<feature type="chain" id="PRO_5012770654" evidence="2">
    <location>
        <begin position="22"/>
        <end position="297"/>
    </location>
</feature>
<protein>
    <submittedName>
        <fullName evidence="3">Uncharacterized protein</fullName>
    </submittedName>
</protein>
<evidence type="ECO:0000256" key="2">
    <source>
        <dbReference type="SAM" id="SignalP"/>
    </source>
</evidence>
<evidence type="ECO:0000313" key="4">
    <source>
        <dbReference type="Proteomes" id="UP000184212"/>
    </source>
</evidence>
<gene>
    <name evidence="3" type="ORF">SAMN04488109_3069</name>
</gene>